<evidence type="ECO:0000313" key="3">
    <source>
        <dbReference type="EMBL" id="AEG44664.1"/>
    </source>
</evidence>
<dbReference type="KEGG" id="iva:Isova_1927"/>
<evidence type="ECO:0000256" key="1">
    <source>
        <dbReference type="SAM" id="MobiDB-lite"/>
    </source>
</evidence>
<dbReference type="STRING" id="743718.Isova_1927"/>
<reference evidence="3 4" key="1">
    <citation type="submission" date="2011-05" db="EMBL/GenBank/DDBJ databases">
        <title>Complete sequence of Isoptericola variabilis 225.</title>
        <authorList>
            <consortium name="US DOE Joint Genome Institute"/>
            <person name="Lucas S."/>
            <person name="Han J."/>
            <person name="Lapidus A."/>
            <person name="Cheng J.-F."/>
            <person name="Goodwin L."/>
            <person name="Pitluck S."/>
            <person name="Peters L."/>
            <person name="Mikhailova N."/>
            <person name="Zeytun A."/>
            <person name="Han C."/>
            <person name="Tapia R."/>
            <person name="Land M."/>
            <person name="Hauser L."/>
            <person name="Kyrpides N."/>
            <person name="Ivanova N."/>
            <person name="Pagani I."/>
            <person name="Siebers A."/>
            <person name="Allgaier M."/>
            <person name="Thelen M."/>
            <person name="Hugenholtz P."/>
            <person name="Gladden J."/>
            <person name="Woyke T."/>
        </authorList>
    </citation>
    <scope>NUCLEOTIDE SEQUENCE [LARGE SCALE GENOMIC DNA]</scope>
    <source>
        <strain evidence="4">225</strain>
    </source>
</reference>
<proteinExistence type="predicted"/>
<dbReference type="RefSeq" id="WP_013839055.1">
    <property type="nucleotide sequence ID" value="NC_015588.1"/>
</dbReference>
<feature type="region of interest" description="Disordered" evidence="1">
    <location>
        <begin position="1"/>
        <end position="28"/>
    </location>
</feature>
<name>F6FXD6_ISOV2</name>
<dbReference type="AlphaFoldDB" id="F6FXD6"/>
<feature type="region of interest" description="Disordered" evidence="1">
    <location>
        <begin position="99"/>
        <end position="128"/>
    </location>
</feature>
<evidence type="ECO:0000256" key="2">
    <source>
        <dbReference type="SAM" id="Phobius"/>
    </source>
</evidence>
<gene>
    <name evidence="3" type="ordered locus">Isova_1927</name>
</gene>
<evidence type="ECO:0000313" key="4">
    <source>
        <dbReference type="Proteomes" id="UP000009236"/>
    </source>
</evidence>
<feature type="transmembrane region" description="Helical" evidence="2">
    <location>
        <begin position="31"/>
        <end position="56"/>
    </location>
</feature>
<dbReference type="HOGENOM" id="CLU_1956650_0_0_11"/>
<dbReference type="EMBL" id="CP002810">
    <property type="protein sequence ID" value="AEG44664.1"/>
    <property type="molecule type" value="Genomic_DNA"/>
</dbReference>
<feature type="compositionally biased region" description="Low complexity" evidence="1">
    <location>
        <begin position="108"/>
        <end position="128"/>
    </location>
</feature>
<keyword evidence="2" id="KW-1133">Transmembrane helix</keyword>
<dbReference type="Proteomes" id="UP000009236">
    <property type="component" value="Chromosome"/>
</dbReference>
<accession>F6FXD6</accession>
<keyword evidence="2" id="KW-0472">Membrane</keyword>
<feature type="transmembrane region" description="Helical" evidence="2">
    <location>
        <begin position="76"/>
        <end position="96"/>
    </location>
</feature>
<keyword evidence="4" id="KW-1185">Reference proteome</keyword>
<feature type="compositionally biased region" description="Basic and acidic residues" evidence="1">
    <location>
        <begin position="15"/>
        <end position="28"/>
    </location>
</feature>
<protein>
    <submittedName>
        <fullName evidence="3">Uncharacterized protein</fullName>
    </submittedName>
</protein>
<organism evidence="4">
    <name type="scientific">Isoptericola variabilis (strain 225)</name>
    <dbReference type="NCBI Taxonomy" id="743718"/>
    <lineage>
        <taxon>Bacteria</taxon>
        <taxon>Bacillati</taxon>
        <taxon>Actinomycetota</taxon>
        <taxon>Actinomycetes</taxon>
        <taxon>Micrococcales</taxon>
        <taxon>Promicromonosporaceae</taxon>
        <taxon>Isoptericola</taxon>
    </lineage>
</organism>
<sequence>MTSPPAVPNPSDEASVERDGRAHRSADSRDVGLAVATGLVCVFGQVLVPAYLVWVAMWESWAASYDGVTAAGRPTAVTAVVVAAGAWLLQAIVTGYRRSRGGRAPSEGSSRSPSAGWRSSASPRSPTG</sequence>
<keyword evidence="2" id="KW-0812">Transmembrane</keyword>